<dbReference type="InterPro" id="IPR013196">
    <property type="entry name" value="HTH_11"/>
</dbReference>
<dbReference type="PANTHER" id="PTHR34580">
    <property type="match status" value="1"/>
</dbReference>
<sequence>MRASRLLSLLLHLQVRGQVTGPELAARLQVSERTVQRDVEALAAAGIPIRSVRGPAGGYSLPGGYRTRLTGLGAAEAQALAFLGLSGAAEALGLSDQLDAAQHKLWAALSGDAREHADRSAQRFHLDPVRWYGSAEPTPALAGVAEAVWLDRRLRLRYAARGGTARERVVDPLGLVLAAGDWYLVARRDGARRTYRISRVLGAQALDEAADRPAGYDLAADWADARSQLESRHELVTVTVLADPAVLPGLHRVVAVAGQHLVDVAATEPVRLEVPFEGLAWAATALLGLGAGIEVLAPASLRERLAAEARAVADRYR</sequence>
<accession>A0A810L634</accession>
<name>A0A810L634_9ACTN</name>
<dbReference type="EMBL" id="AP023354">
    <property type="protein sequence ID" value="BCJ30365.1"/>
    <property type="molecule type" value="Genomic_DNA"/>
</dbReference>
<dbReference type="KEGG" id="aser:Asera_44730"/>
<dbReference type="Pfam" id="PF08279">
    <property type="entry name" value="HTH_11"/>
    <property type="match status" value="1"/>
</dbReference>
<keyword evidence="5" id="KW-1185">Reference proteome</keyword>
<dbReference type="SMART" id="SM00420">
    <property type="entry name" value="HTH_DEOR"/>
    <property type="match status" value="1"/>
</dbReference>
<dbReference type="InterPro" id="IPR036388">
    <property type="entry name" value="WH-like_DNA-bd_sf"/>
</dbReference>
<dbReference type="PANTHER" id="PTHR34580:SF1">
    <property type="entry name" value="PROTEIN PAFC"/>
    <property type="match status" value="1"/>
</dbReference>
<dbReference type="InterPro" id="IPR001034">
    <property type="entry name" value="DeoR_HTH"/>
</dbReference>
<evidence type="ECO:0000259" key="3">
    <source>
        <dbReference type="PROSITE" id="PS51000"/>
    </source>
</evidence>
<gene>
    <name evidence="4" type="ORF">Asera_44730</name>
</gene>
<evidence type="ECO:0000256" key="2">
    <source>
        <dbReference type="ARBA" id="ARBA00023163"/>
    </source>
</evidence>
<dbReference type="GO" id="GO:0003700">
    <property type="term" value="F:DNA-binding transcription factor activity"/>
    <property type="evidence" value="ECO:0007669"/>
    <property type="project" value="InterPro"/>
</dbReference>
<protein>
    <submittedName>
        <fullName evidence="4">Transcriptional regulator</fullName>
    </submittedName>
</protein>
<dbReference type="PROSITE" id="PS51000">
    <property type="entry name" value="HTH_DEOR_2"/>
    <property type="match status" value="1"/>
</dbReference>
<evidence type="ECO:0000313" key="4">
    <source>
        <dbReference type="EMBL" id="BCJ30365.1"/>
    </source>
</evidence>
<reference evidence="4" key="1">
    <citation type="submission" date="2020-08" db="EMBL/GenBank/DDBJ databases">
        <title>Whole genome shotgun sequence of Actinocatenispora sera NBRC 101916.</title>
        <authorList>
            <person name="Komaki H."/>
            <person name="Tamura T."/>
        </authorList>
    </citation>
    <scope>NUCLEOTIDE SEQUENCE</scope>
    <source>
        <strain evidence="4">NBRC 101916</strain>
    </source>
</reference>
<evidence type="ECO:0000313" key="5">
    <source>
        <dbReference type="Proteomes" id="UP000680750"/>
    </source>
</evidence>
<dbReference type="Pfam" id="PF13280">
    <property type="entry name" value="WYL"/>
    <property type="match status" value="1"/>
</dbReference>
<dbReference type="Gene3D" id="1.10.10.10">
    <property type="entry name" value="Winged helix-like DNA-binding domain superfamily/Winged helix DNA-binding domain"/>
    <property type="match status" value="1"/>
</dbReference>
<keyword evidence="2" id="KW-0804">Transcription</keyword>
<dbReference type="AlphaFoldDB" id="A0A810L634"/>
<proteinExistence type="predicted"/>
<dbReference type="InterPro" id="IPR028349">
    <property type="entry name" value="PafC-like"/>
</dbReference>
<dbReference type="InterPro" id="IPR036390">
    <property type="entry name" value="WH_DNA-bd_sf"/>
</dbReference>
<evidence type="ECO:0000256" key="1">
    <source>
        <dbReference type="ARBA" id="ARBA00023015"/>
    </source>
</evidence>
<dbReference type="Proteomes" id="UP000680750">
    <property type="component" value="Chromosome"/>
</dbReference>
<organism evidence="4 5">
    <name type="scientific">Actinocatenispora sera</name>
    <dbReference type="NCBI Taxonomy" id="390989"/>
    <lineage>
        <taxon>Bacteria</taxon>
        <taxon>Bacillati</taxon>
        <taxon>Actinomycetota</taxon>
        <taxon>Actinomycetes</taxon>
        <taxon>Micromonosporales</taxon>
        <taxon>Micromonosporaceae</taxon>
        <taxon>Actinocatenispora</taxon>
    </lineage>
</organism>
<dbReference type="InterPro" id="IPR051534">
    <property type="entry name" value="CBASS_pafABC_assoc_protein"/>
</dbReference>
<keyword evidence="1" id="KW-0805">Transcription regulation</keyword>
<dbReference type="InterPro" id="IPR057727">
    <property type="entry name" value="WCX_dom"/>
</dbReference>
<dbReference type="PIRSF" id="PIRSF016838">
    <property type="entry name" value="PafC"/>
    <property type="match status" value="1"/>
</dbReference>
<feature type="domain" description="HTH deoR-type" evidence="3">
    <location>
        <begin position="2"/>
        <end position="57"/>
    </location>
</feature>
<dbReference type="PROSITE" id="PS52050">
    <property type="entry name" value="WYL"/>
    <property type="match status" value="1"/>
</dbReference>
<dbReference type="Pfam" id="PF25583">
    <property type="entry name" value="WCX"/>
    <property type="match status" value="1"/>
</dbReference>
<dbReference type="SUPFAM" id="SSF46785">
    <property type="entry name" value="Winged helix' DNA-binding domain"/>
    <property type="match status" value="1"/>
</dbReference>
<dbReference type="InterPro" id="IPR026881">
    <property type="entry name" value="WYL_dom"/>
</dbReference>
<dbReference type="RefSeq" id="WP_030445929.1">
    <property type="nucleotide sequence ID" value="NZ_AP023354.1"/>
</dbReference>